<comment type="similarity">
    <text evidence="7">Belongs to the TRAP transporter large permease family.</text>
</comment>
<dbReference type="InterPro" id="IPR010656">
    <property type="entry name" value="DctM"/>
</dbReference>
<keyword evidence="7" id="KW-0813">Transport</keyword>
<comment type="caution">
    <text evidence="7">Lacks conserved residue(s) required for the propagation of feature annotation.</text>
</comment>
<sequence length="322" mass="33868">MNENTPYLRAGLAHASVVASMVFAGISGSSTADASAISAIVIPTMKKSGYKPGFAAALIATAGTIGAIIPPSMVMVVYGAIAQVSIGGLFLGGIIPGLLVGLFLMATIKIYTYHPDYPELRVTHGRFEWSALRKSFLQVWPALLGPVIIVGGILSGVFTATEAGAVACLYALVLGLFVYRKIKLRDLPAILLEAAVMTTMVSGVIAVAGASGWLLGYLEFNAGAVKFVTSFSQDPTIVLLLVAVVMIVLGTFVDSLAVLLVFAPVAIQISKVYGIDPFHMGLVMVMCNQIGAVSPPTAPLLFVTTSIAQTTYAEVNRHVWWF</sequence>
<dbReference type="EMBL" id="CADCUX010000030">
    <property type="protein sequence ID" value="CAA9386010.1"/>
    <property type="molecule type" value="Genomic_DNA"/>
</dbReference>
<feature type="transmembrane region" description="Helical" evidence="7">
    <location>
        <begin position="87"/>
        <end position="111"/>
    </location>
</feature>
<dbReference type="GO" id="GO:0022857">
    <property type="term" value="F:transmembrane transporter activity"/>
    <property type="evidence" value="ECO:0007669"/>
    <property type="project" value="UniProtKB-UniRule"/>
</dbReference>
<dbReference type="Pfam" id="PF06808">
    <property type="entry name" value="DctM"/>
    <property type="match status" value="1"/>
</dbReference>
<evidence type="ECO:0000259" key="8">
    <source>
        <dbReference type="Pfam" id="PF06808"/>
    </source>
</evidence>
<evidence type="ECO:0000256" key="1">
    <source>
        <dbReference type="ARBA" id="ARBA00004429"/>
    </source>
</evidence>
<comment type="subcellular location">
    <subcellularLocation>
        <location evidence="1 7">Cell inner membrane</location>
        <topology evidence="1 7">Multi-pass membrane protein</topology>
    </subcellularLocation>
</comment>
<dbReference type="PANTHER" id="PTHR33362">
    <property type="entry name" value="SIALIC ACID TRAP TRANSPORTER PERMEASE PROTEIN SIAT-RELATED"/>
    <property type="match status" value="1"/>
</dbReference>
<keyword evidence="5 7" id="KW-1133">Transmembrane helix</keyword>
<dbReference type="GO" id="GO:0005886">
    <property type="term" value="C:plasma membrane"/>
    <property type="evidence" value="ECO:0007669"/>
    <property type="project" value="UniProtKB-SubCell"/>
</dbReference>
<protein>
    <recommendedName>
        <fullName evidence="7">TRAP transporter large permease protein</fullName>
    </recommendedName>
</protein>
<organism evidence="9">
    <name type="scientific">uncultured Ramlibacter sp</name>
    <dbReference type="NCBI Taxonomy" id="260755"/>
    <lineage>
        <taxon>Bacteria</taxon>
        <taxon>Pseudomonadati</taxon>
        <taxon>Pseudomonadota</taxon>
        <taxon>Betaproteobacteria</taxon>
        <taxon>Burkholderiales</taxon>
        <taxon>Comamonadaceae</taxon>
        <taxon>Ramlibacter</taxon>
        <taxon>environmental samples</taxon>
    </lineage>
</organism>
<feature type="transmembrane region" description="Helical" evidence="7">
    <location>
        <begin position="191"/>
        <end position="217"/>
    </location>
</feature>
<comment type="function">
    <text evidence="7">Part of the tripartite ATP-independent periplasmic (TRAP) transport system.</text>
</comment>
<feature type="non-terminal residue" evidence="9">
    <location>
        <position position="322"/>
    </location>
</feature>
<feature type="transmembrane region" description="Helical" evidence="7">
    <location>
        <begin position="54"/>
        <end position="81"/>
    </location>
</feature>
<comment type="subunit">
    <text evidence="7">The complex comprises the extracytoplasmic solute receptor protein and the two transmembrane proteins.</text>
</comment>
<evidence type="ECO:0000256" key="4">
    <source>
        <dbReference type="ARBA" id="ARBA00022692"/>
    </source>
</evidence>
<dbReference type="AlphaFoldDB" id="A0A6J4NLC2"/>
<feature type="transmembrane region" description="Helical" evidence="7">
    <location>
        <begin position="237"/>
        <end position="263"/>
    </location>
</feature>
<reference evidence="9" key="1">
    <citation type="submission" date="2020-02" db="EMBL/GenBank/DDBJ databases">
        <authorList>
            <person name="Meier V. D."/>
        </authorList>
    </citation>
    <scope>NUCLEOTIDE SEQUENCE</scope>
    <source>
        <strain evidence="9">AVDCRST_MAG51</strain>
    </source>
</reference>
<evidence type="ECO:0000256" key="3">
    <source>
        <dbReference type="ARBA" id="ARBA00022519"/>
    </source>
</evidence>
<evidence type="ECO:0000256" key="5">
    <source>
        <dbReference type="ARBA" id="ARBA00022989"/>
    </source>
</evidence>
<gene>
    <name evidence="9" type="ORF">AVDCRST_MAG51-100</name>
</gene>
<dbReference type="NCBIfam" id="TIGR00786">
    <property type="entry name" value="dctM"/>
    <property type="match status" value="1"/>
</dbReference>
<feature type="transmembrane region" description="Helical" evidence="7">
    <location>
        <begin position="12"/>
        <end position="42"/>
    </location>
</feature>
<evidence type="ECO:0000256" key="6">
    <source>
        <dbReference type="ARBA" id="ARBA00023136"/>
    </source>
</evidence>
<evidence type="ECO:0000313" key="9">
    <source>
        <dbReference type="EMBL" id="CAA9386010.1"/>
    </source>
</evidence>
<feature type="transmembrane region" description="Helical" evidence="7">
    <location>
        <begin position="136"/>
        <end position="157"/>
    </location>
</feature>
<evidence type="ECO:0000256" key="7">
    <source>
        <dbReference type="RuleBase" id="RU369079"/>
    </source>
</evidence>
<keyword evidence="6 7" id="KW-0472">Membrane</keyword>
<feature type="domain" description="TRAP C4-dicarboxylate transport system permease DctM subunit" evidence="8">
    <location>
        <begin position="8"/>
        <end position="321"/>
    </location>
</feature>
<evidence type="ECO:0000256" key="2">
    <source>
        <dbReference type="ARBA" id="ARBA00022475"/>
    </source>
</evidence>
<keyword evidence="2" id="KW-1003">Cell membrane</keyword>
<name>A0A6J4NLC2_9BURK</name>
<keyword evidence="3 7" id="KW-0997">Cell inner membrane</keyword>
<feature type="transmembrane region" description="Helical" evidence="7">
    <location>
        <begin position="163"/>
        <end position="179"/>
    </location>
</feature>
<dbReference type="PANTHER" id="PTHR33362:SF2">
    <property type="entry name" value="TRAP TRANSPORTER LARGE PERMEASE PROTEIN"/>
    <property type="match status" value="1"/>
</dbReference>
<accession>A0A6J4NLC2</accession>
<keyword evidence="4 7" id="KW-0812">Transmembrane</keyword>
<proteinExistence type="inferred from homology"/>
<dbReference type="InterPro" id="IPR004681">
    <property type="entry name" value="TRAP_DctM"/>
</dbReference>